<gene>
    <name evidence="3" type="ORF">LTRI10_LOCUS50951</name>
</gene>
<reference evidence="3 4" key="1">
    <citation type="submission" date="2024-04" db="EMBL/GenBank/DDBJ databases">
        <authorList>
            <person name="Fracassetti M."/>
        </authorList>
    </citation>
    <scope>NUCLEOTIDE SEQUENCE [LARGE SCALE GENOMIC DNA]</scope>
</reference>
<feature type="domain" description="Reverse transcriptase Ty1/copia-type" evidence="2">
    <location>
        <begin position="53"/>
        <end position="295"/>
    </location>
</feature>
<sequence length="348" mass="39858">MLTRNQTGTRKPKQFLAATTPSLPPLPKSTRQALENPLWRAAMFEEHTALLRNQTWDLVPPSPTQHVLSCKWLYRIKTKSDNTIDRFRARLVARGFQQRPGIDYGDTFIPVLKPTTLRIILSLAVTNHWPICQLDIANAFLHGTLTDEVFMQQPPGFIDPQRPHHVCRLKKSLYGLKQAPRAWFHCLRQALEDYGFKGSKTDTSLFILNKGTLRVYVLVYVDDILITGNQPTRLQEVFDYFQQHFAVRDLGRLSFFLGIEAVWAPQGLLLSQQKYILEILKRAKMSNANSISTPAAVSTTTPDITPFEDASLYRQIVGSLQYLQFTRPDISHAVNYCAQHMHQPLQHH</sequence>
<evidence type="ECO:0000256" key="1">
    <source>
        <dbReference type="SAM" id="MobiDB-lite"/>
    </source>
</evidence>
<dbReference type="InterPro" id="IPR013103">
    <property type="entry name" value="RVT_2"/>
</dbReference>
<dbReference type="InterPro" id="IPR043502">
    <property type="entry name" value="DNA/RNA_pol_sf"/>
</dbReference>
<dbReference type="EMBL" id="OZ034822">
    <property type="protein sequence ID" value="CAL1411607.1"/>
    <property type="molecule type" value="Genomic_DNA"/>
</dbReference>
<evidence type="ECO:0000313" key="4">
    <source>
        <dbReference type="Proteomes" id="UP001497516"/>
    </source>
</evidence>
<dbReference type="Proteomes" id="UP001497516">
    <property type="component" value="Chromosome 9"/>
</dbReference>
<protein>
    <recommendedName>
        <fullName evidence="2">Reverse transcriptase Ty1/copia-type domain-containing protein</fullName>
    </recommendedName>
</protein>
<organism evidence="3 4">
    <name type="scientific">Linum trigynum</name>
    <dbReference type="NCBI Taxonomy" id="586398"/>
    <lineage>
        <taxon>Eukaryota</taxon>
        <taxon>Viridiplantae</taxon>
        <taxon>Streptophyta</taxon>
        <taxon>Embryophyta</taxon>
        <taxon>Tracheophyta</taxon>
        <taxon>Spermatophyta</taxon>
        <taxon>Magnoliopsida</taxon>
        <taxon>eudicotyledons</taxon>
        <taxon>Gunneridae</taxon>
        <taxon>Pentapetalae</taxon>
        <taxon>rosids</taxon>
        <taxon>fabids</taxon>
        <taxon>Malpighiales</taxon>
        <taxon>Linaceae</taxon>
        <taxon>Linum</taxon>
    </lineage>
</organism>
<dbReference type="PANTHER" id="PTHR11439:SF450">
    <property type="entry name" value="REVERSE TRANSCRIPTASE TY1_COPIA-TYPE DOMAIN-CONTAINING PROTEIN"/>
    <property type="match status" value="1"/>
</dbReference>
<dbReference type="AlphaFoldDB" id="A0AAV2GN07"/>
<dbReference type="Gene3D" id="3.10.10.10">
    <property type="entry name" value="HIV Type 1 Reverse Transcriptase, subunit A, domain 1"/>
    <property type="match status" value="1"/>
</dbReference>
<proteinExistence type="predicted"/>
<name>A0AAV2GN07_9ROSI</name>
<keyword evidence="4" id="KW-1185">Reference proteome</keyword>
<dbReference type="SUPFAM" id="SSF56672">
    <property type="entry name" value="DNA/RNA polymerases"/>
    <property type="match status" value="1"/>
</dbReference>
<dbReference type="PANTHER" id="PTHR11439">
    <property type="entry name" value="GAG-POL-RELATED RETROTRANSPOSON"/>
    <property type="match status" value="1"/>
</dbReference>
<dbReference type="Gene3D" id="3.30.70.270">
    <property type="match status" value="1"/>
</dbReference>
<accession>A0AAV2GN07</accession>
<dbReference type="Pfam" id="PF07727">
    <property type="entry name" value="RVT_2"/>
    <property type="match status" value="1"/>
</dbReference>
<dbReference type="InterPro" id="IPR043128">
    <property type="entry name" value="Rev_trsase/Diguanyl_cyclase"/>
</dbReference>
<feature type="region of interest" description="Disordered" evidence="1">
    <location>
        <begin position="1"/>
        <end position="30"/>
    </location>
</feature>
<evidence type="ECO:0000313" key="3">
    <source>
        <dbReference type="EMBL" id="CAL1411607.1"/>
    </source>
</evidence>
<evidence type="ECO:0000259" key="2">
    <source>
        <dbReference type="Pfam" id="PF07727"/>
    </source>
</evidence>